<dbReference type="Pfam" id="PF03572">
    <property type="entry name" value="Peptidase_S41"/>
    <property type="match status" value="1"/>
</dbReference>
<organism evidence="9 10">
    <name type="scientific">Hyphobacterium vulgare</name>
    <dbReference type="NCBI Taxonomy" id="1736751"/>
    <lineage>
        <taxon>Bacteria</taxon>
        <taxon>Pseudomonadati</taxon>
        <taxon>Pseudomonadota</taxon>
        <taxon>Alphaproteobacteria</taxon>
        <taxon>Maricaulales</taxon>
        <taxon>Maricaulaceae</taxon>
        <taxon>Hyphobacterium</taxon>
    </lineage>
</organism>
<keyword evidence="7" id="KW-0732">Signal</keyword>
<dbReference type="PROSITE" id="PS50106">
    <property type="entry name" value="PDZ"/>
    <property type="match status" value="1"/>
</dbReference>
<dbReference type="SMART" id="SM00245">
    <property type="entry name" value="TSPc"/>
    <property type="match status" value="1"/>
</dbReference>
<keyword evidence="4 5" id="KW-0720">Serine protease</keyword>
<feature type="region of interest" description="Disordered" evidence="6">
    <location>
        <begin position="370"/>
        <end position="393"/>
    </location>
</feature>
<accession>A0ABV6ZW20</accession>
<keyword evidence="3 5" id="KW-0378">Hydrolase</keyword>
<feature type="signal peptide" evidence="7">
    <location>
        <begin position="1"/>
        <end position="23"/>
    </location>
</feature>
<gene>
    <name evidence="9" type="ORF">ACFOOR_05715</name>
</gene>
<dbReference type="Gene3D" id="2.30.42.10">
    <property type="match status" value="1"/>
</dbReference>
<evidence type="ECO:0000259" key="8">
    <source>
        <dbReference type="PROSITE" id="PS50106"/>
    </source>
</evidence>
<sequence>MRLNFISAAFAFALGAAAIAVSAEGFDNSRTDTFRQLELFGDVLSRVESDYVTEVDDAALIEAAIEGMLESLDPHSSYLSPDGFRDMQVTTRGEYGGLGMEVTIRDDMVTVISPMMDTPAERAGMEPGDHIIAVDGESIVGWSLDDAVALMRGAVGEPVSITILRGEDDPFDVTIVRDTIPLRTVAWREEEGFAYLRLAGFNEHTTETLVRTIGEIREAFDGEIPGIVLDMRYNPGGLLDQAVSVGDVFLDGGEIVSTRYRNPRENQRYNARPGEMLRGVPIVVLINEGSASAAEIVAGALQDRERATLVGMTSFGKGSVQTIIPLRGGRDGALRLTTGRYYTPSGRSIQATGIEPDWLISSRRFDVEEAEDEQMSEAALPNALENENGEDRPVIDFSAVEQPPEDWEEGEDYQLHRALEVLRTMTGREQASLN</sequence>
<evidence type="ECO:0000256" key="6">
    <source>
        <dbReference type="SAM" id="MobiDB-lite"/>
    </source>
</evidence>
<dbReference type="Pfam" id="PF22694">
    <property type="entry name" value="CtpB_N-like"/>
    <property type="match status" value="1"/>
</dbReference>
<dbReference type="RefSeq" id="WP_343165362.1">
    <property type="nucleotide sequence ID" value="NZ_JBHRSV010000005.1"/>
</dbReference>
<keyword evidence="10" id="KW-1185">Reference proteome</keyword>
<evidence type="ECO:0000256" key="7">
    <source>
        <dbReference type="SAM" id="SignalP"/>
    </source>
</evidence>
<dbReference type="InterPro" id="IPR036034">
    <property type="entry name" value="PDZ_sf"/>
</dbReference>
<dbReference type="InterPro" id="IPR001478">
    <property type="entry name" value="PDZ"/>
</dbReference>
<evidence type="ECO:0000256" key="2">
    <source>
        <dbReference type="ARBA" id="ARBA00022670"/>
    </source>
</evidence>
<dbReference type="SUPFAM" id="SSF50156">
    <property type="entry name" value="PDZ domain-like"/>
    <property type="match status" value="1"/>
</dbReference>
<feature type="chain" id="PRO_5045652004" evidence="7">
    <location>
        <begin position="24"/>
        <end position="434"/>
    </location>
</feature>
<dbReference type="EMBL" id="JBHRSV010000005">
    <property type="protein sequence ID" value="MFC2925597.1"/>
    <property type="molecule type" value="Genomic_DNA"/>
</dbReference>
<dbReference type="Gene3D" id="3.30.750.44">
    <property type="match status" value="1"/>
</dbReference>
<protein>
    <submittedName>
        <fullName evidence="9">S41 family peptidase</fullName>
    </submittedName>
</protein>
<comment type="similarity">
    <text evidence="1 5">Belongs to the peptidase S41A family.</text>
</comment>
<dbReference type="InterPro" id="IPR005151">
    <property type="entry name" value="Tail-specific_protease"/>
</dbReference>
<dbReference type="CDD" id="cd07560">
    <property type="entry name" value="Peptidase_S41_CPP"/>
    <property type="match status" value="1"/>
</dbReference>
<proteinExistence type="inferred from homology"/>
<dbReference type="Pfam" id="PF17820">
    <property type="entry name" value="PDZ_6"/>
    <property type="match status" value="1"/>
</dbReference>
<dbReference type="InterPro" id="IPR041489">
    <property type="entry name" value="PDZ_6"/>
</dbReference>
<evidence type="ECO:0000313" key="9">
    <source>
        <dbReference type="EMBL" id="MFC2925597.1"/>
    </source>
</evidence>
<evidence type="ECO:0000256" key="5">
    <source>
        <dbReference type="RuleBase" id="RU004404"/>
    </source>
</evidence>
<evidence type="ECO:0000256" key="1">
    <source>
        <dbReference type="ARBA" id="ARBA00009179"/>
    </source>
</evidence>
<comment type="caution">
    <text evidence="9">The sequence shown here is derived from an EMBL/GenBank/DDBJ whole genome shotgun (WGS) entry which is preliminary data.</text>
</comment>
<dbReference type="CDD" id="cd06782">
    <property type="entry name" value="cpPDZ_CPP-like"/>
    <property type="match status" value="1"/>
</dbReference>
<evidence type="ECO:0000256" key="3">
    <source>
        <dbReference type="ARBA" id="ARBA00022801"/>
    </source>
</evidence>
<evidence type="ECO:0000256" key="4">
    <source>
        <dbReference type="ARBA" id="ARBA00022825"/>
    </source>
</evidence>
<dbReference type="NCBIfam" id="TIGR00225">
    <property type="entry name" value="prc"/>
    <property type="match status" value="1"/>
</dbReference>
<dbReference type="PANTHER" id="PTHR32060:SF30">
    <property type="entry name" value="CARBOXY-TERMINAL PROCESSING PROTEASE CTPA"/>
    <property type="match status" value="1"/>
</dbReference>
<dbReference type="InterPro" id="IPR029045">
    <property type="entry name" value="ClpP/crotonase-like_dom_sf"/>
</dbReference>
<dbReference type="InterPro" id="IPR004447">
    <property type="entry name" value="Peptidase_S41A"/>
</dbReference>
<reference evidence="10" key="1">
    <citation type="journal article" date="2019" name="Int. J. Syst. Evol. Microbiol.">
        <title>The Global Catalogue of Microorganisms (GCM) 10K type strain sequencing project: providing services to taxonomists for standard genome sequencing and annotation.</title>
        <authorList>
            <consortium name="The Broad Institute Genomics Platform"/>
            <consortium name="The Broad Institute Genome Sequencing Center for Infectious Disease"/>
            <person name="Wu L."/>
            <person name="Ma J."/>
        </authorList>
    </citation>
    <scope>NUCLEOTIDE SEQUENCE [LARGE SCALE GENOMIC DNA]</scope>
    <source>
        <strain evidence="10">KCTC 52487</strain>
    </source>
</reference>
<evidence type="ECO:0000313" key="10">
    <source>
        <dbReference type="Proteomes" id="UP001595379"/>
    </source>
</evidence>
<dbReference type="PANTHER" id="PTHR32060">
    <property type="entry name" value="TAIL-SPECIFIC PROTEASE"/>
    <property type="match status" value="1"/>
</dbReference>
<dbReference type="SUPFAM" id="SSF52096">
    <property type="entry name" value="ClpP/crotonase"/>
    <property type="match status" value="1"/>
</dbReference>
<dbReference type="Gene3D" id="3.90.226.10">
    <property type="entry name" value="2-enoyl-CoA Hydratase, Chain A, domain 1"/>
    <property type="match status" value="1"/>
</dbReference>
<name>A0ABV6ZW20_9PROT</name>
<dbReference type="InterPro" id="IPR055210">
    <property type="entry name" value="CtpA/B_N"/>
</dbReference>
<keyword evidence="2 5" id="KW-0645">Protease</keyword>
<dbReference type="SMART" id="SM00228">
    <property type="entry name" value="PDZ"/>
    <property type="match status" value="1"/>
</dbReference>
<feature type="domain" description="PDZ" evidence="8">
    <location>
        <begin position="84"/>
        <end position="154"/>
    </location>
</feature>
<dbReference type="Proteomes" id="UP001595379">
    <property type="component" value="Unassembled WGS sequence"/>
</dbReference>